<keyword evidence="4" id="KW-0175">Coiled coil</keyword>
<feature type="coiled-coil region" evidence="4">
    <location>
        <begin position="29"/>
        <end position="81"/>
    </location>
</feature>
<dbReference type="STRING" id="542762.A0A4S4E5V2"/>
<reference evidence="6 7" key="1">
    <citation type="journal article" date="2018" name="Proc. Natl. Acad. Sci. U.S.A.">
        <title>Draft genome sequence of Camellia sinensis var. sinensis provides insights into the evolution of the tea genome and tea quality.</title>
        <authorList>
            <person name="Wei C."/>
            <person name="Yang H."/>
            <person name="Wang S."/>
            <person name="Zhao J."/>
            <person name="Liu C."/>
            <person name="Gao L."/>
            <person name="Xia E."/>
            <person name="Lu Y."/>
            <person name="Tai Y."/>
            <person name="She G."/>
            <person name="Sun J."/>
            <person name="Cao H."/>
            <person name="Tong W."/>
            <person name="Gao Q."/>
            <person name="Li Y."/>
            <person name="Deng W."/>
            <person name="Jiang X."/>
            <person name="Wang W."/>
            <person name="Chen Q."/>
            <person name="Zhang S."/>
            <person name="Li H."/>
            <person name="Wu J."/>
            <person name="Wang P."/>
            <person name="Li P."/>
            <person name="Shi C."/>
            <person name="Zheng F."/>
            <person name="Jian J."/>
            <person name="Huang B."/>
            <person name="Shan D."/>
            <person name="Shi M."/>
            <person name="Fang C."/>
            <person name="Yue Y."/>
            <person name="Li F."/>
            <person name="Li D."/>
            <person name="Wei S."/>
            <person name="Han B."/>
            <person name="Jiang C."/>
            <person name="Yin Y."/>
            <person name="Xia T."/>
            <person name="Zhang Z."/>
            <person name="Bennetzen J.L."/>
            <person name="Zhao S."/>
            <person name="Wan X."/>
        </authorList>
    </citation>
    <scope>NUCLEOTIDE SEQUENCE [LARGE SCALE GENOMIC DNA]</scope>
    <source>
        <strain evidence="7">cv. Shuchazao</strain>
        <tissue evidence="6">Leaf</tissue>
    </source>
</reference>
<gene>
    <name evidence="6" type="ORF">TEA_025085</name>
</gene>
<dbReference type="PANTHER" id="PTHR45647">
    <property type="entry name" value="OS02G0152300 PROTEIN"/>
    <property type="match status" value="1"/>
</dbReference>
<accession>A0A4S4E5V2</accession>
<dbReference type="InterPro" id="IPR051348">
    <property type="entry name" value="U-box_ubiquitin_ligases"/>
</dbReference>
<evidence type="ECO:0000256" key="3">
    <source>
        <dbReference type="ARBA" id="ARBA00022786"/>
    </source>
</evidence>
<keyword evidence="7" id="KW-1185">Reference proteome</keyword>
<name>A0A4S4E5V2_CAMSN</name>
<feature type="compositionally biased region" description="Basic and acidic residues" evidence="5">
    <location>
        <begin position="132"/>
        <end position="147"/>
    </location>
</feature>
<evidence type="ECO:0000313" key="7">
    <source>
        <dbReference type="Proteomes" id="UP000306102"/>
    </source>
</evidence>
<proteinExistence type="predicted"/>
<dbReference type="PANTHER" id="PTHR45647:SF25">
    <property type="entry name" value="ADENINE NUCLEOTIDE ALPHA HYDROLASES-LIKE SUPERFAMILY PROTEIN"/>
    <property type="match status" value="1"/>
</dbReference>
<evidence type="ECO:0000256" key="2">
    <source>
        <dbReference type="ARBA" id="ARBA00012483"/>
    </source>
</evidence>
<dbReference type="GO" id="GO:0061630">
    <property type="term" value="F:ubiquitin protein ligase activity"/>
    <property type="evidence" value="ECO:0007669"/>
    <property type="project" value="UniProtKB-EC"/>
</dbReference>
<feature type="region of interest" description="Disordered" evidence="5">
    <location>
        <begin position="108"/>
        <end position="164"/>
    </location>
</feature>
<dbReference type="EC" id="2.3.2.27" evidence="2"/>
<dbReference type="EMBL" id="SDRB02007730">
    <property type="protein sequence ID" value="THG10716.1"/>
    <property type="molecule type" value="Genomic_DNA"/>
</dbReference>
<evidence type="ECO:0000256" key="4">
    <source>
        <dbReference type="SAM" id="Coils"/>
    </source>
</evidence>
<organism evidence="6 7">
    <name type="scientific">Camellia sinensis var. sinensis</name>
    <name type="common">China tea</name>
    <dbReference type="NCBI Taxonomy" id="542762"/>
    <lineage>
        <taxon>Eukaryota</taxon>
        <taxon>Viridiplantae</taxon>
        <taxon>Streptophyta</taxon>
        <taxon>Embryophyta</taxon>
        <taxon>Tracheophyta</taxon>
        <taxon>Spermatophyta</taxon>
        <taxon>Magnoliopsida</taxon>
        <taxon>eudicotyledons</taxon>
        <taxon>Gunneridae</taxon>
        <taxon>Pentapetalae</taxon>
        <taxon>asterids</taxon>
        <taxon>Ericales</taxon>
        <taxon>Theaceae</taxon>
        <taxon>Camellia</taxon>
    </lineage>
</organism>
<sequence>MRRLELQMMQTMDMYHAACKEALTAKQKVRELELVKMEDERRLEEAERAKKNALRIAGEEKDKCNVALKLAKAAYRKAERETQKRLNAETKAFKEVDEDRKTMLEYSLGHSNIEGGAEPTDLLRSDSGLAEKASRERRREEAARGDGGEGGSDEETTVAWRRRRRREEELTVLHSV</sequence>
<evidence type="ECO:0000256" key="1">
    <source>
        <dbReference type="ARBA" id="ARBA00000900"/>
    </source>
</evidence>
<protein>
    <recommendedName>
        <fullName evidence="2">RING-type E3 ubiquitin transferase</fullName>
        <ecNumber evidence="2">2.3.2.27</ecNumber>
    </recommendedName>
</protein>
<keyword evidence="3" id="KW-0833">Ubl conjugation pathway</keyword>
<comment type="catalytic activity">
    <reaction evidence="1">
        <text>S-ubiquitinyl-[E2 ubiquitin-conjugating enzyme]-L-cysteine + [acceptor protein]-L-lysine = [E2 ubiquitin-conjugating enzyme]-L-cysteine + N(6)-ubiquitinyl-[acceptor protein]-L-lysine.</text>
        <dbReference type="EC" id="2.3.2.27"/>
    </reaction>
</comment>
<comment type="caution">
    <text evidence="6">The sequence shown here is derived from an EMBL/GenBank/DDBJ whole genome shotgun (WGS) entry which is preliminary data.</text>
</comment>
<evidence type="ECO:0000313" key="6">
    <source>
        <dbReference type="EMBL" id="THG10716.1"/>
    </source>
</evidence>
<evidence type="ECO:0000256" key="5">
    <source>
        <dbReference type="SAM" id="MobiDB-lite"/>
    </source>
</evidence>
<dbReference type="Proteomes" id="UP000306102">
    <property type="component" value="Unassembled WGS sequence"/>
</dbReference>
<dbReference type="AlphaFoldDB" id="A0A4S4E5V2"/>